<protein>
    <submittedName>
        <fullName evidence="3">Uncharacterized protein</fullName>
    </submittedName>
</protein>
<sequence>MYNDDYGWMAGLGVGMMILGLVIYLGILALMLWVGYLIMRTAVKNGILRADEERAARGLAPRPGAPYPPQQGYAGPQHPGSPGSGPSYPGGTANPPSTPPRD</sequence>
<keyword evidence="4" id="KW-1185">Reference proteome</keyword>
<evidence type="ECO:0000313" key="3">
    <source>
        <dbReference type="EMBL" id="GLJ61975.1"/>
    </source>
</evidence>
<keyword evidence="2" id="KW-1133">Transmembrane helix</keyword>
<evidence type="ECO:0000256" key="1">
    <source>
        <dbReference type="SAM" id="MobiDB-lite"/>
    </source>
</evidence>
<comment type="caution">
    <text evidence="3">The sequence shown here is derived from an EMBL/GenBank/DDBJ whole genome shotgun (WGS) entry which is preliminary data.</text>
</comment>
<accession>A0A9W6LX93</accession>
<feature type="region of interest" description="Disordered" evidence="1">
    <location>
        <begin position="58"/>
        <end position="102"/>
    </location>
</feature>
<proteinExistence type="predicted"/>
<feature type="transmembrane region" description="Helical" evidence="2">
    <location>
        <begin position="6"/>
        <end position="39"/>
    </location>
</feature>
<reference evidence="3" key="1">
    <citation type="journal article" date="2014" name="Int. J. Syst. Evol. Microbiol.">
        <title>Complete genome sequence of Corynebacterium casei LMG S-19264T (=DSM 44701T), isolated from a smear-ripened cheese.</title>
        <authorList>
            <consortium name="US DOE Joint Genome Institute (JGI-PGF)"/>
            <person name="Walter F."/>
            <person name="Albersmeier A."/>
            <person name="Kalinowski J."/>
            <person name="Ruckert C."/>
        </authorList>
    </citation>
    <scope>NUCLEOTIDE SEQUENCE</scope>
    <source>
        <strain evidence="3">VKM Ac-1020</strain>
    </source>
</reference>
<dbReference type="EMBL" id="BSEJ01000009">
    <property type="protein sequence ID" value="GLJ61975.1"/>
    <property type="molecule type" value="Genomic_DNA"/>
</dbReference>
<feature type="compositionally biased region" description="Low complexity" evidence="1">
    <location>
        <begin position="70"/>
        <end position="91"/>
    </location>
</feature>
<evidence type="ECO:0000313" key="4">
    <source>
        <dbReference type="Proteomes" id="UP001142462"/>
    </source>
</evidence>
<gene>
    <name evidence="3" type="ORF">GCM10017576_21050</name>
</gene>
<reference evidence="3" key="2">
    <citation type="submission" date="2023-01" db="EMBL/GenBank/DDBJ databases">
        <authorList>
            <person name="Sun Q."/>
            <person name="Evtushenko L."/>
        </authorList>
    </citation>
    <scope>NUCLEOTIDE SEQUENCE</scope>
    <source>
        <strain evidence="3">VKM Ac-1020</strain>
    </source>
</reference>
<evidence type="ECO:0000256" key="2">
    <source>
        <dbReference type="SAM" id="Phobius"/>
    </source>
</evidence>
<keyword evidence="2" id="KW-0812">Transmembrane</keyword>
<name>A0A9W6LX93_9MICO</name>
<keyword evidence="2" id="KW-0472">Membrane</keyword>
<dbReference type="AlphaFoldDB" id="A0A9W6LX93"/>
<organism evidence="3 4">
    <name type="scientific">Microbacterium barkeri</name>
    <dbReference type="NCBI Taxonomy" id="33917"/>
    <lineage>
        <taxon>Bacteria</taxon>
        <taxon>Bacillati</taxon>
        <taxon>Actinomycetota</taxon>
        <taxon>Actinomycetes</taxon>
        <taxon>Micrococcales</taxon>
        <taxon>Microbacteriaceae</taxon>
        <taxon>Microbacterium</taxon>
    </lineage>
</organism>
<dbReference type="Proteomes" id="UP001142462">
    <property type="component" value="Unassembled WGS sequence"/>
</dbReference>